<dbReference type="NCBIfam" id="TIGR02532">
    <property type="entry name" value="IV_pilin_GFxxxE"/>
    <property type="match status" value="1"/>
</dbReference>
<keyword evidence="1" id="KW-1133">Transmembrane helix</keyword>
<dbReference type="RefSeq" id="WP_021836583.1">
    <property type="nucleotide sequence ID" value="NZ_CAQM01000730.1"/>
</dbReference>
<dbReference type="AlphaFoldDB" id="T2JEX5"/>
<evidence type="ECO:0000256" key="1">
    <source>
        <dbReference type="SAM" id="Phobius"/>
    </source>
</evidence>
<dbReference type="InterPro" id="IPR012902">
    <property type="entry name" value="N_methyl_site"/>
</dbReference>
<dbReference type="InterPro" id="IPR045584">
    <property type="entry name" value="Pilin-like"/>
</dbReference>
<gene>
    <name evidence="2" type="ORF">CWATWH0401_3378</name>
</gene>
<protein>
    <recommendedName>
        <fullName evidence="4">Prepilin-type N-terminal cleavage/methylation domain-containing protein</fullName>
    </recommendedName>
</protein>
<evidence type="ECO:0000313" key="3">
    <source>
        <dbReference type="Proteomes" id="UP000018198"/>
    </source>
</evidence>
<keyword evidence="1" id="KW-0812">Transmembrane</keyword>
<dbReference type="Pfam" id="PF07963">
    <property type="entry name" value="N_methyl"/>
    <property type="match status" value="1"/>
</dbReference>
<feature type="transmembrane region" description="Helical" evidence="1">
    <location>
        <begin position="20"/>
        <end position="39"/>
    </location>
</feature>
<name>T2JEX5_CROWT</name>
<dbReference type="Proteomes" id="UP000018198">
    <property type="component" value="Unassembled WGS sequence"/>
</dbReference>
<keyword evidence="1" id="KW-0472">Membrane</keyword>
<comment type="caution">
    <text evidence="2">The sequence shown here is derived from an EMBL/GenBank/DDBJ whole genome shotgun (WGS) entry which is preliminary data.</text>
</comment>
<organism evidence="2 3">
    <name type="scientific">Crocosphaera watsonii WH 0401</name>
    <dbReference type="NCBI Taxonomy" id="555881"/>
    <lineage>
        <taxon>Bacteria</taxon>
        <taxon>Bacillati</taxon>
        <taxon>Cyanobacteriota</taxon>
        <taxon>Cyanophyceae</taxon>
        <taxon>Oscillatoriophycideae</taxon>
        <taxon>Chroococcales</taxon>
        <taxon>Aphanothecaceae</taxon>
        <taxon>Crocosphaera</taxon>
    </lineage>
</organism>
<reference evidence="2 3" key="1">
    <citation type="submission" date="2013-01" db="EMBL/GenBank/DDBJ databases">
        <authorList>
            <person name="Bench S."/>
        </authorList>
    </citation>
    <scope>NUCLEOTIDE SEQUENCE [LARGE SCALE GENOMIC DNA]</scope>
    <source>
        <strain evidence="2 3">WH 0401</strain>
    </source>
</reference>
<sequence>MNRKIELLKINTKKKGFTMVEVLAVLLILGVLAIVAVPIKSWAENPLGDATKQTVGILNLIRMRAISTTSAYRIKLDPDVSGNKYKVEIAKTRGCESLTELTADVESTEQELTVASAEGLVVGDSIIVGTDEYENEIIATSASTITLGKPLGTSQKEKANIELINNWFKDIYFSQDNLTLPEEITIHGNPTNWTLCFDSRGHANVYDPLGVLSYDLTLTLTNTANKSSSEITIFRGGAVKVEYLD</sequence>
<dbReference type="EMBL" id="CAQM01000730">
    <property type="protein sequence ID" value="CCQ63589.1"/>
    <property type="molecule type" value="Genomic_DNA"/>
</dbReference>
<evidence type="ECO:0008006" key="4">
    <source>
        <dbReference type="Google" id="ProtNLM"/>
    </source>
</evidence>
<dbReference type="SUPFAM" id="SSF54523">
    <property type="entry name" value="Pili subunits"/>
    <property type="match status" value="1"/>
</dbReference>
<accession>T2JEX5</accession>
<proteinExistence type="predicted"/>
<reference evidence="2 3" key="2">
    <citation type="submission" date="2013-09" db="EMBL/GenBank/DDBJ databases">
        <title>Whole genome comparison of six Crocosphaera watsonii strains with differing phenotypes.</title>
        <authorList>
            <person name="Bench S.R."/>
            <person name="Heller P."/>
            <person name="Frank I."/>
            <person name="Arciniega M."/>
            <person name="Shilova I.N."/>
            <person name="Zehr J.P."/>
        </authorList>
    </citation>
    <scope>NUCLEOTIDE SEQUENCE [LARGE SCALE GENOMIC DNA]</scope>
    <source>
        <strain evidence="2 3">WH 0401</strain>
    </source>
</reference>
<evidence type="ECO:0000313" key="2">
    <source>
        <dbReference type="EMBL" id="CCQ63589.1"/>
    </source>
</evidence>